<proteinExistence type="predicted"/>
<evidence type="ECO:0000313" key="4">
    <source>
        <dbReference type="Proteomes" id="UP000013827"/>
    </source>
</evidence>
<dbReference type="RefSeq" id="XP_005792415.1">
    <property type="nucleotide sequence ID" value="XM_005792358.1"/>
</dbReference>
<dbReference type="EnsemblProtists" id="EOD39986">
    <property type="protein sequence ID" value="EOD39986"/>
    <property type="gene ID" value="EMIHUDRAFT_312928"/>
</dbReference>
<evidence type="ECO:0000256" key="1">
    <source>
        <dbReference type="SAM" id="MobiDB-lite"/>
    </source>
</evidence>
<name>A0A0D3KW51_EMIH1</name>
<dbReference type="Gene3D" id="1.10.720.30">
    <property type="entry name" value="SAP domain"/>
    <property type="match status" value="1"/>
</dbReference>
<feature type="compositionally biased region" description="Basic and acidic residues" evidence="1">
    <location>
        <begin position="155"/>
        <end position="164"/>
    </location>
</feature>
<dbReference type="InterPro" id="IPR036361">
    <property type="entry name" value="SAP_dom_sf"/>
</dbReference>
<dbReference type="InterPro" id="IPR003034">
    <property type="entry name" value="SAP_dom"/>
</dbReference>
<feature type="compositionally biased region" description="Basic and acidic residues" evidence="1">
    <location>
        <begin position="1"/>
        <end position="11"/>
    </location>
</feature>
<dbReference type="SUPFAM" id="SSF68906">
    <property type="entry name" value="SAP domain"/>
    <property type="match status" value="1"/>
</dbReference>
<dbReference type="Proteomes" id="UP000013827">
    <property type="component" value="Unassembled WGS sequence"/>
</dbReference>
<protein>
    <recommendedName>
        <fullName evidence="2">SAP domain-containing protein</fullName>
    </recommendedName>
</protein>
<dbReference type="SMART" id="SM00513">
    <property type="entry name" value="SAP"/>
    <property type="match status" value="1"/>
</dbReference>
<sequence>MRSMERDRDEMAETDSDAGASPPAPPEVATAPSAPSAATCAAIKEVKAMRVAELRASLSARGLPTDGLKPVLLARLLGAYGLEAEAPPPTEAPAEAPAAGAMGAEATASARGAQEVGMEQGPKGGGAAEPLGDSNGRAKGSLGMGRATRPSTRQTRKENEPRMI</sequence>
<feature type="region of interest" description="Disordered" evidence="1">
    <location>
        <begin position="84"/>
        <end position="164"/>
    </location>
</feature>
<dbReference type="PROSITE" id="PS50800">
    <property type="entry name" value="SAP"/>
    <property type="match status" value="1"/>
</dbReference>
<feature type="domain" description="SAP" evidence="2">
    <location>
        <begin position="46"/>
        <end position="80"/>
    </location>
</feature>
<feature type="compositionally biased region" description="Low complexity" evidence="1">
    <location>
        <begin position="17"/>
        <end position="36"/>
    </location>
</feature>
<dbReference type="AlphaFoldDB" id="A0A0D3KW51"/>
<reference evidence="4" key="1">
    <citation type="journal article" date="2013" name="Nature">
        <title>Pan genome of the phytoplankton Emiliania underpins its global distribution.</title>
        <authorList>
            <person name="Read B.A."/>
            <person name="Kegel J."/>
            <person name="Klute M.J."/>
            <person name="Kuo A."/>
            <person name="Lefebvre S.C."/>
            <person name="Maumus F."/>
            <person name="Mayer C."/>
            <person name="Miller J."/>
            <person name="Monier A."/>
            <person name="Salamov A."/>
            <person name="Young J."/>
            <person name="Aguilar M."/>
            <person name="Claverie J.M."/>
            <person name="Frickenhaus S."/>
            <person name="Gonzalez K."/>
            <person name="Herman E.K."/>
            <person name="Lin Y.C."/>
            <person name="Napier J."/>
            <person name="Ogata H."/>
            <person name="Sarno A.F."/>
            <person name="Shmutz J."/>
            <person name="Schroeder D."/>
            <person name="de Vargas C."/>
            <person name="Verret F."/>
            <person name="von Dassow P."/>
            <person name="Valentin K."/>
            <person name="Van de Peer Y."/>
            <person name="Wheeler G."/>
            <person name="Dacks J.B."/>
            <person name="Delwiche C.F."/>
            <person name="Dyhrman S.T."/>
            <person name="Glockner G."/>
            <person name="John U."/>
            <person name="Richards T."/>
            <person name="Worden A.Z."/>
            <person name="Zhang X."/>
            <person name="Grigoriev I.V."/>
            <person name="Allen A.E."/>
            <person name="Bidle K."/>
            <person name="Borodovsky M."/>
            <person name="Bowler C."/>
            <person name="Brownlee C."/>
            <person name="Cock J.M."/>
            <person name="Elias M."/>
            <person name="Gladyshev V.N."/>
            <person name="Groth M."/>
            <person name="Guda C."/>
            <person name="Hadaegh A."/>
            <person name="Iglesias-Rodriguez M.D."/>
            <person name="Jenkins J."/>
            <person name="Jones B.M."/>
            <person name="Lawson T."/>
            <person name="Leese F."/>
            <person name="Lindquist E."/>
            <person name="Lobanov A."/>
            <person name="Lomsadze A."/>
            <person name="Malik S.B."/>
            <person name="Marsh M.E."/>
            <person name="Mackinder L."/>
            <person name="Mock T."/>
            <person name="Mueller-Roeber B."/>
            <person name="Pagarete A."/>
            <person name="Parker M."/>
            <person name="Probert I."/>
            <person name="Quesneville H."/>
            <person name="Raines C."/>
            <person name="Rensing S.A."/>
            <person name="Riano-Pachon D.M."/>
            <person name="Richier S."/>
            <person name="Rokitta S."/>
            <person name="Shiraiwa Y."/>
            <person name="Soanes D.M."/>
            <person name="van der Giezen M."/>
            <person name="Wahlund T.M."/>
            <person name="Williams B."/>
            <person name="Wilson W."/>
            <person name="Wolfe G."/>
            <person name="Wurch L.L."/>
        </authorList>
    </citation>
    <scope>NUCLEOTIDE SEQUENCE</scope>
</reference>
<feature type="compositionally biased region" description="Low complexity" evidence="1">
    <location>
        <begin position="92"/>
        <end position="113"/>
    </location>
</feature>
<dbReference type="HOGENOM" id="CLU_1622064_0_0_1"/>
<accession>A0A0D3KW51</accession>
<evidence type="ECO:0000313" key="3">
    <source>
        <dbReference type="EnsemblProtists" id="EOD39986"/>
    </source>
</evidence>
<reference evidence="3" key="2">
    <citation type="submission" date="2024-10" db="UniProtKB">
        <authorList>
            <consortium name="EnsemblProtists"/>
        </authorList>
    </citation>
    <scope>IDENTIFICATION</scope>
</reference>
<feature type="region of interest" description="Disordered" evidence="1">
    <location>
        <begin position="1"/>
        <end position="36"/>
    </location>
</feature>
<dbReference type="GeneID" id="17285257"/>
<dbReference type="Pfam" id="PF02037">
    <property type="entry name" value="SAP"/>
    <property type="match status" value="1"/>
</dbReference>
<organism evidence="3 4">
    <name type="scientific">Emiliania huxleyi (strain CCMP1516)</name>
    <dbReference type="NCBI Taxonomy" id="280463"/>
    <lineage>
        <taxon>Eukaryota</taxon>
        <taxon>Haptista</taxon>
        <taxon>Haptophyta</taxon>
        <taxon>Prymnesiophyceae</taxon>
        <taxon>Isochrysidales</taxon>
        <taxon>Noelaerhabdaceae</taxon>
        <taxon>Emiliania</taxon>
    </lineage>
</organism>
<dbReference type="PaxDb" id="2903-EOD39986"/>
<evidence type="ECO:0000259" key="2">
    <source>
        <dbReference type="PROSITE" id="PS50800"/>
    </source>
</evidence>
<keyword evidence="4" id="KW-1185">Reference proteome</keyword>
<dbReference type="KEGG" id="ehx:EMIHUDRAFT_312928"/>